<protein>
    <recommendedName>
        <fullName evidence="4">Ig-like domain-containing protein</fullName>
    </recommendedName>
</protein>
<sequence>MALKTLLVILACPIITSTIAQTTVPTGNGVSFQCSWDPSAIQAFAGGSYCDSYLTSKAGSQWPLANEVVTVSYSKAPTSYYSTAVGDIYLSGDTFATGIKYNIGGLGFQQSCPVVQANKPRPSPGLYYKKRFGLVTTFACPIIQEGGPYYLTNTQYSLSSTGQNYICTYRTTSPGQFQCRYDANGQLLPNSATVPANVNCPLSQCQAVQPYMGKRGLPQPADKRQTSRERIIARQKEIWGTFAEERL</sequence>
<reference evidence="2 3" key="1">
    <citation type="submission" date="2013-07" db="EMBL/GenBank/DDBJ databases">
        <title>The Genome Sequence of Kwoniella mangroviensis CBS10435.</title>
        <authorList>
            <consortium name="The Broad Institute Genome Sequencing Platform"/>
            <person name="Cuomo C."/>
            <person name="Litvintseva A."/>
            <person name="Chen Y."/>
            <person name="Heitman J."/>
            <person name="Sun S."/>
            <person name="Springer D."/>
            <person name="Dromer F."/>
            <person name="Young S.K."/>
            <person name="Zeng Q."/>
            <person name="Gargeya S."/>
            <person name="Fitzgerald M."/>
            <person name="Abouelleil A."/>
            <person name="Alvarado L."/>
            <person name="Berlin A.M."/>
            <person name="Chapman S.B."/>
            <person name="Dewar J."/>
            <person name="Goldberg J."/>
            <person name="Griggs A."/>
            <person name="Gujja S."/>
            <person name="Hansen M."/>
            <person name="Howarth C."/>
            <person name="Imamovic A."/>
            <person name="Larimer J."/>
            <person name="McCowan C."/>
            <person name="Murphy C."/>
            <person name="Pearson M."/>
            <person name="Priest M."/>
            <person name="Roberts A."/>
            <person name="Saif S."/>
            <person name="Shea T."/>
            <person name="Sykes S."/>
            <person name="Wortman J."/>
            <person name="Nusbaum C."/>
            <person name="Birren B."/>
        </authorList>
    </citation>
    <scope>NUCLEOTIDE SEQUENCE [LARGE SCALE GENOMIC DNA]</scope>
    <source>
        <strain evidence="2 3">CBS 10435</strain>
    </source>
</reference>
<dbReference type="EMBL" id="KI669460">
    <property type="protein sequence ID" value="OCF60191.1"/>
    <property type="molecule type" value="Genomic_DNA"/>
</dbReference>
<evidence type="ECO:0000313" key="3">
    <source>
        <dbReference type="Proteomes" id="UP000092583"/>
    </source>
</evidence>
<dbReference type="AlphaFoldDB" id="A0A1B9IXD3"/>
<gene>
    <name evidence="2" type="ORF">L486_02871</name>
</gene>
<reference evidence="3" key="2">
    <citation type="submission" date="2013-12" db="EMBL/GenBank/DDBJ databases">
        <title>Evolution of pathogenesis and genome organization in the Tremellales.</title>
        <authorList>
            <person name="Cuomo C."/>
            <person name="Litvintseva A."/>
            <person name="Heitman J."/>
            <person name="Chen Y."/>
            <person name="Sun S."/>
            <person name="Springer D."/>
            <person name="Dromer F."/>
            <person name="Young S."/>
            <person name="Zeng Q."/>
            <person name="Chapman S."/>
            <person name="Gujja S."/>
            <person name="Saif S."/>
            <person name="Birren B."/>
        </authorList>
    </citation>
    <scope>NUCLEOTIDE SEQUENCE [LARGE SCALE GENOMIC DNA]</scope>
    <source>
        <strain evidence="3">CBS 10435</strain>
    </source>
</reference>
<feature type="signal peptide" evidence="1">
    <location>
        <begin position="1"/>
        <end position="20"/>
    </location>
</feature>
<dbReference type="OrthoDB" id="2564775at2759"/>
<evidence type="ECO:0000256" key="1">
    <source>
        <dbReference type="SAM" id="SignalP"/>
    </source>
</evidence>
<keyword evidence="1" id="KW-0732">Signal</keyword>
<dbReference type="Proteomes" id="UP000092583">
    <property type="component" value="Unassembled WGS sequence"/>
</dbReference>
<feature type="chain" id="PRO_5008629059" description="Ig-like domain-containing protein" evidence="1">
    <location>
        <begin position="21"/>
        <end position="247"/>
    </location>
</feature>
<organism evidence="2 3">
    <name type="scientific">Kwoniella mangroviensis CBS 10435</name>
    <dbReference type="NCBI Taxonomy" id="1331196"/>
    <lineage>
        <taxon>Eukaryota</taxon>
        <taxon>Fungi</taxon>
        <taxon>Dikarya</taxon>
        <taxon>Basidiomycota</taxon>
        <taxon>Agaricomycotina</taxon>
        <taxon>Tremellomycetes</taxon>
        <taxon>Tremellales</taxon>
        <taxon>Cryptococcaceae</taxon>
        <taxon>Kwoniella</taxon>
    </lineage>
</organism>
<evidence type="ECO:0008006" key="4">
    <source>
        <dbReference type="Google" id="ProtNLM"/>
    </source>
</evidence>
<keyword evidence="3" id="KW-1185">Reference proteome</keyword>
<accession>A0A1B9IXD3</accession>
<evidence type="ECO:0000313" key="2">
    <source>
        <dbReference type="EMBL" id="OCF60191.1"/>
    </source>
</evidence>
<name>A0A1B9IXD3_9TREE</name>
<proteinExistence type="predicted"/>